<keyword evidence="2" id="KW-1185">Reference proteome</keyword>
<dbReference type="SUPFAM" id="SSF55729">
    <property type="entry name" value="Acyl-CoA N-acyltransferases (Nat)"/>
    <property type="match status" value="1"/>
</dbReference>
<dbReference type="STRING" id="1799789.AX660_15640"/>
<sequence length="272" mass="31286">MKNLRKYADKPIIGVLIKKMLNFVVSRQANQISQHFSEYLQPVVAFTPELQAESYKIRHNVYCEELNFEDLRSNSQETDDFDGHSTHCLIKHIPTGSYAGTVRIVRTQSAEQLLPIEKYCISSIDEKSVHPSDFPREHICEISRLAIPAQFRKRAADKFSGSATGAINEHSYSERELRCFPFIAVGLYLSAASITLHHDIHHCFVMMEPRLARSLRFVGIPFQQVGPVVEYHGKRAPYYISRKLLMEGLSPGFKKMLHHIEKRIEIQFKKKA</sequence>
<accession>A0A135ZZX3</accession>
<dbReference type="InterPro" id="IPR016181">
    <property type="entry name" value="Acyl_CoA_acyltransferase"/>
</dbReference>
<reference evidence="2" key="1">
    <citation type="submission" date="2016-02" db="EMBL/GenBank/DDBJ databases">
        <authorList>
            <person name="Schultz-Johansen M."/>
            <person name="Glaring M.A."/>
            <person name="Bech P.K."/>
            <person name="Stougaard P."/>
        </authorList>
    </citation>
    <scope>NUCLEOTIDE SEQUENCE [LARGE SCALE GENOMIC DNA]</scope>
    <source>
        <strain evidence="2">S66</strain>
    </source>
</reference>
<organism evidence="1 2">
    <name type="scientific">Paraglaciecola hydrolytica</name>
    <dbReference type="NCBI Taxonomy" id="1799789"/>
    <lineage>
        <taxon>Bacteria</taxon>
        <taxon>Pseudomonadati</taxon>
        <taxon>Pseudomonadota</taxon>
        <taxon>Gammaproteobacteria</taxon>
        <taxon>Alteromonadales</taxon>
        <taxon>Alteromonadaceae</taxon>
        <taxon>Paraglaciecola</taxon>
    </lineage>
</organism>
<dbReference type="InterPro" id="IPR022484">
    <property type="entry name" value="PEP-CTERM/exosrtase_acylTfrase"/>
</dbReference>
<protein>
    <recommendedName>
        <fullName evidence="3">PEP-CTERM/exosortase system-associated acyltransferase</fullName>
    </recommendedName>
</protein>
<proteinExistence type="predicted"/>
<comment type="caution">
    <text evidence="1">The sequence shown here is derived from an EMBL/GenBank/DDBJ whole genome shotgun (WGS) entry which is preliminary data.</text>
</comment>
<dbReference type="NCBIfam" id="TIGR03694">
    <property type="entry name" value="exosort_acyl"/>
    <property type="match status" value="1"/>
</dbReference>
<name>A0A135ZZX3_9ALTE</name>
<dbReference type="Pfam" id="PF13444">
    <property type="entry name" value="Acetyltransf_5"/>
    <property type="match status" value="1"/>
</dbReference>
<dbReference type="EMBL" id="LSNE01000006">
    <property type="protein sequence ID" value="KXI28521.1"/>
    <property type="molecule type" value="Genomic_DNA"/>
</dbReference>
<dbReference type="Gene3D" id="3.40.630.30">
    <property type="match status" value="1"/>
</dbReference>
<evidence type="ECO:0008006" key="3">
    <source>
        <dbReference type="Google" id="ProtNLM"/>
    </source>
</evidence>
<dbReference type="Proteomes" id="UP000070299">
    <property type="component" value="Unassembled WGS sequence"/>
</dbReference>
<dbReference type="RefSeq" id="WP_068377513.1">
    <property type="nucleotide sequence ID" value="NZ_LSNE01000006.1"/>
</dbReference>
<evidence type="ECO:0000313" key="1">
    <source>
        <dbReference type="EMBL" id="KXI28521.1"/>
    </source>
</evidence>
<gene>
    <name evidence="1" type="ORF">AX660_15640</name>
</gene>
<dbReference type="OrthoDB" id="582214at2"/>
<evidence type="ECO:0000313" key="2">
    <source>
        <dbReference type="Proteomes" id="UP000070299"/>
    </source>
</evidence>
<dbReference type="AlphaFoldDB" id="A0A135ZZX3"/>